<organism evidence="3 4">
    <name type="scientific">Pontibacillus yanchengensis</name>
    <dbReference type="NCBI Taxonomy" id="462910"/>
    <lineage>
        <taxon>Bacteria</taxon>
        <taxon>Bacillati</taxon>
        <taxon>Bacillota</taxon>
        <taxon>Bacilli</taxon>
        <taxon>Bacillales</taxon>
        <taxon>Bacillaceae</taxon>
        <taxon>Pontibacillus</taxon>
    </lineage>
</organism>
<feature type="domain" description="SbsA Ig-like" evidence="2">
    <location>
        <begin position="42"/>
        <end position="132"/>
    </location>
</feature>
<proteinExistence type="predicted"/>
<dbReference type="Proteomes" id="UP000468638">
    <property type="component" value="Unassembled WGS sequence"/>
</dbReference>
<gene>
    <name evidence="3" type="ORF">GLW05_09650</name>
</gene>
<keyword evidence="1" id="KW-0732">Signal</keyword>
<dbReference type="EMBL" id="WMEQ01000006">
    <property type="protein sequence ID" value="MYL33862.1"/>
    <property type="molecule type" value="Genomic_DNA"/>
</dbReference>
<reference evidence="3 4" key="1">
    <citation type="submission" date="2019-11" db="EMBL/GenBank/DDBJ databases">
        <title>Genome sequences of 17 halophilic strains isolated from different environments.</title>
        <authorList>
            <person name="Furrow R.E."/>
        </authorList>
    </citation>
    <scope>NUCLEOTIDE SEQUENCE [LARGE SCALE GENOMIC DNA]</scope>
    <source>
        <strain evidence="3 4">22514_16_FS</strain>
    </source>
</reference>
<dbReference type="Pfam" id="PF13205">
    <property type="entry name" value="Big_5"/>
    <property type="match status" value="1"/>
</dbReference>
<evidence type="ECO:0000313" key="3">
    <source>
        <dbReference type="EMBL" id="MYL33862.1"/>
    </source>
</evidence>
<protein>
    <submittedName>
        <fullName evidence="3">DUF4309 domain-containing protein</fullName>
    </submittedName>
</protein>
<evidence type="ECO:0000313" key="4">
    <source>
        <dbReference type="Proteomes" id="UP000468638"/>
    </source>
</evidence>
<comment type="caution">
    <text evidence="3">The sequence shown here is derived from an EMBL/GenBank/DDBJ whole genome shotgun (WGS) entry which is preliminary data.</text>
</comment>
<dbReference type="AlphaFoldDB" id="A0A6I5A0U4"/>
<name>A0A6I5A0U4_9BACI</name>
<accession>A0A6I5A0U4</accession>
<sequence>MTDYLLKWRYFMHKKIWSSIMLTLAIMLVSSISVSAAKEMEAEENVSLGKKWTITFNTEVDDAAANRKYIAVMNEDGEAVQNVVTFDGKKAYVYAPADNYDPDTSYTLNVDSDLQFTNGKTLKEDVTMDFTTADTAKEDSYLDSEFAQLLTEGKMKGMPLQTGVTKQEVKDEIGTDFETADVEGADIMSYPDKGYGYGYSIKSDYIHVLANYVSDMDLHREDLIQVLGEPTSEGVNTIGSDNYIMIYENIGDNYKLLVDFETKEKSSKLVDISLVELGH</sequence>
<evidence type="ECO:0000256" key="1">
    <source>
        <dbReference type="ARBA" id="ARBA00022729"/>
    </source>
</evidence>
<dbReference type="Gene3D" id="2.60.40.3710">
    <property type="match status" value="1"/>
</dbReference>
<evidence type="ECO:0000259" key="2">
    <source>
        <dbReference type="Pfam" id="PF13205"/>
    </source>
</evidence>
<dbReference type="InterPro" id="IPR032812">
    <property type="entry name" value="SbsA_Ig"/>
</dbReference>